<evidence type="ECO:0000313" key="1">
    <source>
        <dbReference type="EMBL" id="EQD53996.1"/>
    </source>
</evidence>
<keyword evidence="1" id="KW-0472">Membrane</keyword>
<organism evidence="1">
    <name type="scientific">mine drainage metagenome</name>
    <dbReference type="NCBI Taxonomy" id="410659"/>
    <lineage>
        <taxon>unclassified sequences</taxon>
        <taxon>metagenomes</taxon>
        <taxon>ecological metagenomes</taxon>
    </lineage>
</organism>
<dbReference type="AlphaFoldDB" id="T1A0B1"/>
<feature type="non-terminal residue" evidence="1">
    <location>
        <position position="172"/>
    </location>
</feature>
<reference evidence="1" key="2">
    <citation type="journal article" date="2014" name="ISME J.">
        <title>Microbial stratification in low pH oxic and suboxic macroscopic growths along an acid mine drainage.</title>
        <authorList>
            <person name="Mendez-Garcia C."/>
            <person name="Mesa V."/>
            <person name="Sprenger R.R."/>
            <person name="Richter M."/>
            <person name="Diez M.S."/>
            <person name="Solano J."/>
            <person name="Bargiela R."/>
            <person name="Golyshina O.V."/>
            <person name="Manteca A."/>
            <person name="Ramos J.L."/>
            <person name="Gallego J.R."/>
            <person name="Llorente I."/>
            <person name="Martins Dos Santos V.A."/>
            <person name="Jensen O.N."/>
            <person name="Pelaez A.I."/>
            <person name="Sanchez J."/>
            <person name="Ferrer M."/>
        </authorList>
    </citation>
    <scope>NUCLEOTIDE SEQUENCE</scope>
</reference>
<accession>T1A0B1</accession>
<proteinExistence type="predicted"/>
<dbReference type="EMBL" id="AUZZ01004348">
    <property type="protein sequence ID" value="EQD53996.1"/>
    <property type="molecule type" value="Genomic_DNA"/>
</dbReference>
<comment type="caution">
    <text evidence="1">The sequence shown here is derived from an EMBL/GenBank/DDBJ whole genome shotgun (WGS) entry which is preliminary data.</text>
</comment>
<name>T1A0B1_9ZZZZ</name>
<keyword evidence="1" id="KW-0812">Transmembrane</keyword>
<gene>
    <name evidence="1" type="ORF">B2A_06176</name>
</gene>
<reference evidence="1" key="1">
    <citation type="submission" date="2013-08" db="EMBL/GenBank/DDBJ databases">
        <authorList>
            <person name="Mendez C."/>
            <person name="Richter M."/>
            <person name="Ferrer M."/>
            <person name="Sanchez J."/>
        </authorList>
    </citation>
    <scope>NUCLEOTIDE SEQUENCE</scope>
</reference>
<protein>
    <submittedName>
        <fullName evidence="1">Transmembrane protein</fullName>
    </submittedName>
</protein>
<sequence length="172" mass="16924">GSGSGATTAYSVGGTVSGLSASGLVLTDNGGNNLMVPSGASTFTFSTKLSSGANYDVAVASQPSAEDCLVTSGATGTVSGNVTNVVVTCSGSDYTVSGTLTGLSTAGLKLQDYNGGETLSVAAGATSFQFTQPVMYGTDVDVTVSTQPFWQACTAGSSNYTGPITGNLTSDY</sequence>
<feature type="non-terminal residue" evidence="1">
    <location>
        <position position="1"/>
    </location>
</feature>